<dbReference type="Pfam" id="PF18812">
    <property type="entry name" value="PBECR3"/>
    <property type="match status" value="1"/>
</dbReference>
<dbReference type="AlphaFoldDB" id="A0A173YSC6"/>
<dbReference type="RefSeq" id="WP_055263223.1">
    <property type="nucleotide sequence ID" value="NZ_CABIXQ010000002.1"/>
</dbReference>
<protein>
    <submittedName>
        <fullName evidence="2">Plasmid-related protein</fullName>
    </submittedName>
</protein>
<dbReference type="EMBL" id="CYZX01000002">
    <property type="protein sequence ID" value="CUN66440.1"/>
    <property type="molecule type" value="Genomic_DNA"/>
</dbReference>
<gene>
    <name evidence="2" type="ORF">ERS852471_00301</name>
</gene>
<evidence type="ECO:0000313" key="2">
    <source>
        <dbReference type="EMBL" id="CUN66440.1"/>
    </source>
</evidence>
<proteinExistence type="predicted"/>
<sequence>MNSRFCTYKRVGYLRRSVADELGIEFTGAIYACPGVLKHIIKRHGKQLDKNIKKNIFEFMKVILEEPDYIGLYKSEEGTTSIQFVKKMYNYLLLGVEVDEMNQYIYVSTMYPINDNKIKNRLDYGELIKVNCG</sequence>
<organism evidence="2 3">
    <name type="scientific">Clostridium disporicum</name>
    <dbReference type="NCBI Taxonomy" id="84024"/>
    <lineage>
        <taxon>Bacteria</taxon>
        <taxon>Bacillati</taxon>
        <taxon>Bacillota</taxon>
        <taxon>Clostridia</taxon>
        <taxon>Eubacteriales</taxon>
        <taxon>Clostridiaceae</taxon>
        <taxon>Clostridium</taxon>
    </lineage>
</organism>
<name>A0A173YSC6_9CLOT</name>
<evidence type="ECO:0000259" key="1">
    <source>
        <dbReference type="Pfam" id="PF18812"/>
    </source>
</evidence>
<feature type="domain" description="Phage-Barnase-EndoU-ColicinE5/D-RelE like nuclease 3" evidence="1">
    <location>
        <begin position="9"/>
        <end position="120"/>
    </location>
</feature>
<dbReference type="InterPro" id="IPR041301">
    <property type="entry name" value="PBECR3"/>
</dbReference>
<accession>A0A173YSC6</accession>
<evidence type="ECO:0000313" key="3">
    <source>
        <dbReference type="Proteomes" id="UP000095594"/>
    </source>
</evidence>
<dbReference type="OrthoDB" id="1683148at2"/>
<reference evidence="2 3" key="1">
    <citation type="submission" date="2015-09" db="EMBL/GenBank/DDBJ databases">
        <authorList>
            <consortium name="Pathogen Informatics"/>
        </authorList>
    </citation>
    <scope>NUCLEOTIDE SEQUENCE [LARGE SCALE GENOMIC DNA]</scope>
    <source>
        <strain evidence="2 3">2789STDY5834856</strain>
    </source>
</reference>
<dbReference type="Proteomes" id="UP000095594">
    <property type="component" value="Unassembled WGS sequence"/>
</dbReference>